<dbReference type="PROSITE" id="PS00135">
    <property type="entry name" value="TRYPSIN_SER"/>
    <property type="match status" value="1"/>
</dbReference>
<evidence type="ECO:0000256" key="4">
    <source>
        <dbReference type="ARBA" id="ARBA00022729"/>
    </source>
</evidence>
<protein>
    <recommendedName>
        <fullName evidence="10">Peptidase S1 domain-containing protein</fullName>
    </recommendedName>
</protein>
<organism evidence="11 12">
    <name type="scientific">Sinocyclocheilus rhinocerous</name>
    <dbReference type="NCBI Taxonomy" id="307959"/>
    <lineage>
        <taxon>Eukaryota</taxon>
        <taxon>Metazoa</taxon>
        <taxon>Chordata</taxon>
        <taxon>Craniata</taxon>
        <taxon>Vertebrata</taxon>
        <taxon>Euteleostomi</taxon>
        <taxon>Actinopterygii</taxon>
        <taxon>Neopterygii</taxon>
        <taxon>Teleostei</taxon>
        <taxon>Ostariophysi</taxon>
        <taxon>Cypriniformes</taxon>
        <taxon>Cyprinidae</taxon>
        <taxon>Cyprininae</taxon>
        <taxon>Sinocyclocheilus</taxon>
    </lineage>
</organism>
<dbReference type="InterPro" id="IPR018114">
    <property type="entry name" value="TRYPSIN_HIS"/>
</dbReference>
<dbReference type="FunFam" id="2.40.10.10:FF:000004">
    <property type="entry name" value="Tryptase gamma 1"/>
    <property type="match status" value="1"/>
</dbReference>
<comment type="subcellular location">
    <subcellularLocation>
        <location evidence="1">Secreted</location>
    </subcellularLocation>
</comment>
<dbReference type="Pfam" id="PF00089">
    <property type="entry name" value="Trypsin"/>
    <property type="match status" value="2"/>
</dbReference>
<keyword evidence="3 9" id="KW-0645">Protease</keyword>
<evidence type="ECO:0000313" key="12">
    <source>
        <dbReference type="Proteomes" id="UP000472270"/>
    </source>
</evidence>
<evidence type="ECO:0000259" key="10">
    <source>
        <dbReference type="PROSITE" id="PS50240"/>
    </source>
</evidence>
<accession>A0A673M7X6</accession>
<evidence type="ECO:0000256" key="7">
    <source>
        <dbReference type="ARBA" id="ARBA00023157"/>
    </source>
</evidence>
<name>A0A673M7X6_9TELE</name>
<dbReference type="Ensembl" id="ENSSRHT00000090617.1">
    <property type="protein sequence ID" value="ENSSRHP00000088238.1"/>
    <property type="gene ID" value="ENSSRHG00000043627.1"/>
</dbReference>
<dbReference type="CDD" id="cd00190">
    <property type="entry name" value="Tryp_SPc"/>
    <property type="match status" value="1"/>
</dbReference>
<dbReference type="InterPro" id="IPR001314">
    <property type="entry name" value="Peptidase_S1A"/>
</dbReference>
<dbReference type="PROSITE" id="PS00134">
    <property type="entry name" value="TRYPSIN_HIS"/>
    <property type="match status" value="1"/>
</dbReference>
<dbReference type="PROSITE" id="PS50240">
    <property type="entry name" value="TRYPSIN_DOM"/>
    <property type="match status" value="1"/>
</dbReference>
<evidence type="ECO:0000256" key="1">
    <source>
        <dbReference type="ARBA" id="ARBA00004613"/>
    </source>
</evidence>
<dbReference type="InterPro" id="IPR001254">
    <property type="entry name" value="Trypsin_dom"/>
</dbReference>
<dbReference type="GO" id="GO:0006508">
    <property type="term" value="P:proteolysis"/>
    <property type="evidence" value="ECO:0007669"/>
    <property type="project" value="UniProtKB-KW"/>
</dbReference>
<keyword evidence="6 9" id="KW-0720">Serine protease</keyword>
<dbReference type="InterPro" id="IPR033116">
    <property type="entry name" value="TRYPSIN_SER"/>
</dbReference>
<evidence type="ECO:0000256" key="5">
    <source>
        <dbReference type="ARBA" id="ARBA00022801"/>
    </source>
</evidence>
<keyword evidence="7" id="KW-1015">Disulfide bond</keyword>
<reference evidence="11" key="2">
    <citation type="submission" date="2025-09" db="UniProtKB">
        <authorList>
            <consortium name="Ensembl"/>
        </authorList>
    </citation>
    <scope>IDENTIFICATION</scope>
</reference>
<evidence type="ECO:0000256" key="8">
    <source>
        <dbReference type="ARBA" id="ARBA00023180"/>
    </source>
</evidence>
<dbReference type="PANTHER" id="PTHR24252:SF20">
    <property type="entry name" value="LOW QUALITY PROTEIN: TRANSMEMBRANE PROTEASE SERINE 6"/>
    <property type="match status" value="1"/>
</dbReference>
<keyword evidence="12" id="KW-1185">Reference proteome</keyword>
<dbReference type="SMART" id="SM00020">
    <property type="entry name" value="Tryp_SPc"/>
    <property type="match status" value="1"/>
</dbReference>
<keyword evidence="8" id="KW-0325">Glycoprotein</keyword>
<dbReference type="SUPFAM" id="SSF50494">
    <property type="entry name" value="Trypsin-like serine proteases"/>
    <property type="match status" value="1"/>
</dbReference>
<evidence type="ECO:0000256" key="2">
    <source>
        <dbReference type="ARBA" id="ARBA00022525"/>
    </source>
</evidence>
<reference evidence="11" key="1">
    <citation type="submission" date="2025-08" db="UniProtKB">
        <authorList>
            <consortium name="Ensembl"/>
        </authorList>
    </citation>
    <scope>IDENTIFICATION</scope>
</reference>
<evidence type="ECO:0000313" key="11">
    <source>
        <dbReference type="Ensembl" id="ENSSRHP00000088238.1"/>
    </source>
</evidence>
<dbReference type="FunFam" id="2.40.10.10:FF:000054">
    <property type="entry name" value="Complement C1r subcomponent"/>
    <property type="match status" value="1"/>
</dbReference>
<proteinExistence type="predicted"/>
<dbReference type="InterPro" id="IPR043504">
    <property type="entry name" value="Peptidase_S1_PA_chymotrypsin"/>
</dbReference>
<dbReference type="GO" id="GO:0005576">
    <property type="term" value="C:extracellular region"/>
    <property type="evidence" value="ECO:0007669"/>
    <property type="project" value="UniProtKB-SubCell"/>
</dbReference>
<evidence type="ECO:0000256" key="9">
    <source>
        <dbReference type="RuleBase" id="RU363034"/>
    </source>
</evidence>
<dbReference type="Gene3D" id="2.40.10.10">
    <property type="entry name" value="Trypsin-like serine proteases"/>
    <property type="match status" value="2"/>
</dbReference>
<evidence type="ECO:0000256" key="6">
    <source>
        <dbReference type="ARBA" id="ARBA00022825"/>
    </source>
</evidence>
<dbReference type="PANTHER" id="PTHR24252">
    <property type="entry name" value="ACROSIN-RELATED"/>
    <property type="match status" value="1"/>
</dbReference>
<keyword evidence="4" id="KW-0732">Signal</keyword>
<dbReference type="PRINTS" id="PR00722">
    <property type="entry name" value="CHYMOTRYPSIN"/>
</dbReference>
<feature type="domain" description="Peptidase S1" evidence="10">
    <location>
        <begin position="22"/>
        <end position="229"/>
    </location>
</feature>
<keyword evidence="2" id="KW-0964">Secreted</keyword>
<dbReference type="InterPro" id="IPR009003">
    <property type="entry name" value="Peptidase_S1_PA"/>
</dbReference>
<sequence>MCVPVSLSVSVYCGLRPFSSRVVGGADAVEGEWPWQASLQISGRHICGGALVSAQWVVSAAHCFYDDGFFSPSVWTVYLGKLHLYGNSQTEEAIRVSHIHLHHYYDDETHDYDVALLRLLRPVWSGTLAHPVLVSDVLQKVDVRLVSEDACVRSYGYMITPRMICAGYRSGGKDACQGDSGGPLVCQEPSGRWFLAGVVSWGRGCGRPDYYGVYTRITKLSGWIKRLISS</sequence>
<dbReference type="Proteomes" id="UP000472270">
    <property type="component" value="Unassembled WGS sequence"/>
</dbReference>
<keyword evidence="5 9" id="KW-0378">Hydrolase</keyword>
<evidence type="ECO:0000256" key="3">
    <source>
        <dbReference type="ARBA" id="ARBA00022670"/>
    </source>
</evidence>
<dbReference type="GO" id="GO:0004252">
    <property type="term" value="F:serine-type endopeptidase activity"/>
    <property type="evidence" value="ECO:0007669"/>
    <property type="project" value="InterPro"/>
</dbReference>
<dbReference type="AlphaFoldDB" id="A0A673M7X6"/>